<gene>
    <name evidence="5" type="ORF">DPQ33_15245</name>
</gene>
<dbReference type="PROSITE" id="PS01129">
    <property type="entry name" value="PSI_RLU"/>
    <property type="match status" value="1"/>
</dbReference>
<dbReference type="EMBL" id="QMIE01000016">
    <property type="protein sequence ID" value="TVM15552.1"/>
    <property type="molecule type" value="Genomic_DNA"/>
</dbReference>
<accession>A0A7M3MBJ0</accession>
<dbReference type="InterPro" id="IPR006145">
    <property type="entry name" value="PsdUridine_synth_RsuA/RluA"/>
</dbReference>
<dbReference type="AlphaFoldDB" id="A0A7M3MBJ0"/>
<dbReference type="GO" id="GO:0000455">
    <property type="term" value="P:enzyme-directed rRNA pseudouridine synthesis"/>
    <property type="evidence" value="ECO:0007669"/>
    <property type="project" value="TreeGrafter"/>
</dbReference>
<evidence type="ECO:0000256" key="1">
    <source>
        <dbReference type="ARBA" id="ARBA00010876"/>
    </source>
</evidence>
<dbReference type="CDD" id="cd02869">
    <property type="entry name" value="PseudoU_synth_RluA_like"/>
    <property type="match status" value="1"/>
</dbReference>
<keyword evidence="6" id="KW-1185">Reference proteome</keyword>
<dbReference type="Gene3D" id="3.30.2350.10">
    <property type="entry name" value="Pseudouridine synthase"/>
    <property type="match status" value="1"/>
</dbReference>
<name>A0A7M3MBJ0_9BACT</name>
<dbReference type="GO" id="GO:0140098">
    <property type="term" value="F:catalytic activity, acting on RNA"/>
    <property type="evidence" value="ECO:0007669"/>
    <property type="project" value="UniProtKB-ARBA"/>
</dbReference>
<dbReference type="GO" id="GO:0003723">
    <property type="term" value="F:RNA binding"/>
    <property type="evidence" value="ECO:0007669"/>
    <property type="project" value="UniProtKB-KW"/>
</dbReference>
<evidence type="ECO:0000313" key="5">
    <source>
        <dbReference type="EMBL" id="TVM15552.1"/>
    </source>
</evidence>
<evidence type="ECO:0000256" key="3">
    <source>
        <dbReference type="PROSITE-ProRule" id="PRU00182"/>
    </source>
</evidence>
<dbReference type="RefSeq" id="WP_144304082.1">
    <property type="nucleotide sequence ID" value="NZ_QMIE01000016.1"/>
</dbReference>
<dbReference type="InterPro" id="IPR050188">
    <property type="entry name" value="RluA_PseudoU_synthase"/>
</dbReference>
<sequence>MNDLHTHGSQPNQITVTSAEAGQKLFQFLTRRTGLPGGAVMRLVRTGQVRVDGKRAKPYMRLAEGALVRIPPKLAAEIASRTAPASSEESHEPVHVLAEEYDILAVMKPEGLPTHGGTGHFDSLASRLVAARSGASFAPTPAHRLDKDTSGVLLMALSYAALTALQRAFQEHRVDKRYLAWVVGRFPEGGPYRLEDMVEKSGPSGRERMHANAVGGKRALSDVRLIEHRGDASLVEIRIHTGRTHQIRVQLASRGHPICGDAKYGASAGASLFLHAWRVALPAELLPGAPVGYRPAYDCLPDWTNGFAVTEEPDEWPERMPVSWTF</sequence>
<protein>
    <submittedName>
        <fullName evidence="5">RluA family pseudouridine synthase</fullName>
    </submittedName>
</protein>
<keyword evidence="2" id="KW-0413">Isomerase</keyword>
<dbReference type="Pfam" id="PF00849">
    <property type="entry name" value="PseudoU_synth_2"/>
    <property type="match status" value="1"/>
</dbReference>
<evidence type="ECO:0000259" key="4">
    <source>
        <dbReference type="Pfam" id="PF00849"/>
    </source>
</evidence>
<dbReference type="SUPFAM" id="SSF55120">
    <property type="entry name" value="Pseudouridine synthase"/>
    <property type="match status" value="1"/>
</dbReference>
<dbReference type="PANTHER" id="PTHR21600">
    <property type="entry name" value="MITOCHONDRIAL RNA PSEUDOURIDINE SYNTHASE"/>
    <property type="match status" value="1"/>
</dbReference>
<proteinExistence type="inferred from homology"/>
<comment type="similarity">
    <text evidence="1">Belongs to the pseudouridine synthase RluA family.</text>
</comment>
<dbReference type="PROSITE" id="PS50889">
    <property type="entry name" value="S4"/>
    <property type="match status" value="1"/>
</dbReference>
<dbReference type="OrthoDB" id="128480at2"/>
<dbReference type="GO" id="GO:0009982">
    <property type="term" value="F:pseudouridine synthase activity"/>
    <property type="evidence" value="ECO:0007669"/>
    <property type="project" value="InterPro"/>
</dbReference>
<dbReference type="Proteomes" id="UP000448292">
    <property type="component" value="Unassembled WGS sequence"/>
</dbReference>
<dbReference type="SUPFAM" id="SSF55174">
    <property type="entry name" value="Alpha-L RNA-binding motif"/>
    <property type="match status" value="1"/>
</dbReference>
<organism evidence="5 6">
    <name type="scientific">Oceanidesulfovibrio indonesiensis</name>
    <dbReference type="NCBI Taxonomy" id="54767"/>
    <lineage>
        <taxon>Bacteria</taxon>
        <taxon>Pseudomonadati</taxon>
        <taxon>Thermodesulfobacteriota</taxon>
        <taxon>Desulfovibrionia</taxon>
        <taxon>Desulfovibrionales</taxon>
        <taxon>Desulfovibrionaceae</taxon>
        <taxon>Oceanidesulfovibrio</taxon>
    </lineage>
</organism>
<evidence type="ECO:0000256" key="2">
    <source>
        <dbReference type="ARBA" id="ARBA00023235"/>
    </source>
</evidence>
<keyword evidence="3" id="KW-0694">RNA-binding</keyword>
<feature type="domain" description="Pseudouridine synthase RsuA/RluA-like" evidence="4">
    <location>
        <begin position="103"/>
        <end position="253"/>
    </location>
</feature>
<reference evidence="5 6" key="1">
    <citation type="submission" date="2018-06" db="EMBL/GenBank/DDBJ databases">
        <title>Complete genome of Desulfovibrio indonesiensis P37SLT.</title>
        <authorList>
            <person name="Crispim J.S."/>
            <person name="Vidigal P.M.P."/>
            <person name="Silva L.C.F."/>
            <person name="Laguardia C.N."/>
            <person name="Araujo L.C."/>
            <person name="Dias R.S."/>
            <person name="Sousa M.P."/>
            <person name="Paula S.O."/>
            <person name="Silva C."/>
        </authorList>
    </citation>
    <scope>NUCLEOTIDE SEQUENCE [LARGE SCALE GENOMIC DNA]</scope>
    <source>
        <strain evidence="5 6">P37SLT</strain>
    </source>
</reference>
<dbReference type="PANTHER" id="PTHR21600:SF87">
    <property type="entry name" value="RNA PSEUDOURIDYLATE SYNTHASE DOMAIN-CONTAINING PROTEIN 1"/>
    <property type="match status" value="1"/>
</dbReference>
<comment type="caution">
    <text evidence="5">The sequence shown here is derived from an EMBL/GenBank/DDBJ whole genome shotgun (WGS) entry which is preliminary data.</text>
</comment>
<dbReference type="Gene3D" id="3.10.290.10">
    <property type="entry name" value="RNA-binding S4 domain"/>
    <property type="match status" value="1"/>
</dbReference>
<dbReference type="InterPro" id="IPR036986">
    <property type="entry name" value="S4_RNA-bd_sf"/>
</dbReference>
<dbReference type="InterPro" id="IPR020103">
    <property type="entry name" value="PsdUridine_synth_cat_dom_sf"/>
</dbReference>
<dbReference type="InterPro" id="IPR006224">
    <property type="entry name" value="PsdUridine_synth_RluA-like_CS"/>
</dbReference>
<evidence type="ECO:0000313" key="6">
    <source>
        <dbReference type="Proteomes" id="UP000448292"/>
    </source>
</evidence>